<evidence type="ECO:0000256" key="2">
    <source>
        <dbReference type="SAM" id="Phobius"/>
    </source>
</evidence>
<keyword evidence="5" id="KW-1185">Reference proteome</keyword>
<dbReference type="PANTHER" id="PTHR21180:SF32">
    <property type="entry name" value="ENDONUCLEASE_EXONUCLEASE_PHOSPHATASE FAMILY DOMAIN-CONTAINING PROTEIN 1"/>
    <property type="match status" value="1"/>
</dbReference>
<feature type="compositionally biased region" description="Low complexity" evidence="1">
    <location>
        <begin position="159"/>
        <end position="168"/>
    </location>
</feature>
<keyword evidence="2" id="KW-0472">Membrane</keyword>
<feature type="transmembrane region" description="Helical" evidence="2">
    <location>
        <begin position="20"/>
        <end position="39"/>
    </location>
</feature>
<dbReference type="Proteomes" id="UP001519504">
    <property type="component" value="Unassembled WGS sequence"/>
</dbReference>
<keyword evidence="2" id="KW-1133">Transmembrane helix</keyword>
<evidence type="ECO:0000259" key="3">
    <source>
        <dbReference type="SMART" id="SM00278"/>
    </source>
</evidence>
<feature type="domain" description="Helix-hairpin-helix DNA-binding motif class 1" evidence="3">
    <location>
        <begin position="178"/>
        <end position="197"/>
    </location>
</feature>
<comment type="caution">
    <text evidence="4">The sequence shown here is derived from an EMBL/GenBank/DDBJ whole genome shotgun (WGS) entry which is preliminary data.</text>
</comment>
<dbReference type="PANTHER" id="PTHR21180">
    <property type="entry name" value="ENDONUCLEASE/EXONUCLEASE/PHOSPHATASE FAMILY DOMAIN-CONTAINING PROTEIN 1"/>
    <property type="match status" value="1"/>
</dbReference>
<dbReference type="Gene3D" id="1.10.150.320">
    <property type="entry name" value="Photosystem II 12 kDa extrinsic protein"/>
    <property type="match status" value="1"/>
</dbReference>
<dbReference type="InterPro" id="IPR019554">
    <property type="entry name" value="Soluble_ligand-bd"/>
</dbReference>
<dbReference type="SMART" id="SM00278">
    <property type="entry name" value="HhH1"/>
    <property type="match status" value="2"/>
</dbReference>
<organism evidence="4 5">
    <name type="scientific">Fructobacillus broussonetiae</name>
    <dbReference type="NCBI Taxonomy" id="2713173"/>
    <lineage>
        <taxon>Bacteria</taxon>
        <taxon>Bacillati</taxon>
        <taxon>Bacillota</taxon>
        <taxon>Bacilli</taxon>
        <taxon>Lactobacillales</taxon>
        <taxon>Lactobacillaceae</taxon>
        <taxon>Fructobacillus</taxon>
    </lineage>
</organism>
<feature type="domain" description="Helix-hairpin-helix DNA-binding motif class 1" evidence="3">
    <location>
        <begin position="207"/>
        <end position="226"/>
    </location>
</feature>
<protein>
    <recommendedName>
        <fullName evidence="3">Helix-hairpin-helix DNA-binding motif class 1 domain-containing protein</fullName>
    </recommendedName>
</protein>
<dbReference type="SUPFAM" id="SSF47781">
    <property type="entry name" value="RuvA domain 2-like"/>
    <property type="match status" value="1"/>
</dbReference>
<dbReference type="InterPro" id="IPR003583">
    <property type="entry name" value="Hlx-hairpin-Hlx_DNA-bd_motif"/>
</dbReference>
<dbReference type="InterPro" id="IPR010994">
    <property type="entry name" value="RuvA_2-like"/>
</dbReference>
<evidence type="ECO:0000256" key="1">
    <source>
        <dbReference type="SAM" id="MobiDB-lite"/>
    </source>
</evidence>
<dbReference type="NCBIfam" id="TIGR00426">
    <property type="entry name" value="competence protein ComEA helix-hairpin-helix repeat region"/>
    <property type="match status" value="1"/>
</dbReference>
<dbReference type="Pfam" id="PF10531">
    <property type="entry name" value="SLBB"/>
    <property type="match status" value="1"/>
</dbReference>
<feature type="region of interest" description="Disordered" evidence="1">
    <location>
        <begin position="144"/>
        <end position="171"/>
    </location>
</feature>
<name>A0ABS5R078_9LACO</name>
<sequence>MLKRLNWDDVKDWLFEHWRIAALVSIGLLLTVGTVWLLVTGRPREDAAGIDYARGGSIKKAGDGEASSLIRSSASEGLVVDVKGAVRAPGMYRLPVGARLQDAISRAGGLADNADRDRINLAQPMVDGMVVYLPAVGGEAKPFFENAGSLPGGGGGSSGQPTDQSTGGKVSLNQASQKELEGLDGVGPKEAEQIIAYRREHPFQSIDQLRDISGIGEKRFEKLKVQVTL</sequence>
<proteinExistence type="predicted"/>
<accession>A0ABS5R078</accession>
<evidence type="ECO:0000313" key="5">
    <source>
        <dbReference type="Proteomes" id="UP001519504"/>
    </source>
</evidence>
<dbReference type="Pfam" id="PF12836">
    <property type="entry name" value="HHH_3"/>
    <property type="match status" value="1"/>
</dbReference>
<dbReference type="Gene3D" id="3.10.560.10">
    <property type="entry name" value="Outer membrane lipoprotein wza domain like"/>
    <property type="match status" value="1"/>
</dbReference>
<dbReference type="EMBL" id="JAAMFK010000004">
    <property type="protein sequence ID" value="MBS9338853.1"/>
    <property type="molecule type" value="Genomic_DNA"/>
</dbReference>
<reference evidence="4 5" key="1">
    <citation type="submission" date="2020-02" db="EMBL/GenBank/DDBJ databases">
        <title>Fructobacillus sp. isolated from paper mulberry of Taiwan.</title>
        <authorList>
            <person name="Lin S.-T."/>
        </authorList>
    </citation>
    <scope>NUCLEOTIDE SEQUENCE [LARGE SCALE GENOMIC DNA]</scope>
    <source>
        <strain evidence="4 5">M2-14</strain>
    </source>
</reference>
<dbReference type="RefSeq" id="WP_213809134.1">
    <property type="nucleotide sequence ID" value="NZ_JAAMFK010000004.1"/>
</dbReference>
<dbReference type="InterPro" id="IPR051675">
    <property type="entry name" value="Endo/Exo/Phosphatase_dom_1"/>
</dbReference>
<keyword evidence="2" id="KW-0812">Transmembrane</keyword>
<dbReference type="InterPro" id="IPR004509">
    <property type="entry name" value="Competence_ComEA_HhH"/>
</dbReference>
<gene>
    <name evidence="4" type="ORF">G6R29_04345</name>
</gene>
<evidence type="ECO:0000313" key="4">
    <source>
        <dbReference type="EMBL" id="MBS9338853.1"/>
    </source>
</evidence>